<dbReference type="InterPro" id="IPR053772">
    <property type="entry name" value="At1g61320/At1g61330-like"/>
</dbReference>
<reference evidence="2 3" key="1">
    <citation type="submission" date="2024-01" db="EMBL/GenBank/DDBJ databases">
        <title>The genomes of 5 underutilized Papilionoideae crops provide insights into root nodulation and disease resistanc.</title>
        <authorList>
            <person name="Yuan L."/>
        </authorList>
    </citation>
    <scope>NUCLEOTIDE SEQUENCE [LARGE SCALE GENOMIC DNA]</scope>
    <source>
        <strain evidence="2">ZHUSHIDOU_FW_LH</strain>
        <tissue evidence="2">Leaf</tissue>
    </source>
</reference>
<comment type="caution">
    <text evidence="2">The sequence shown here is derived from an EMBL/GenBank/DDBJ whole genome shotgun (WGS) entry which is preliminary data.</text>
</comment>
<evidence type="ECO:0000313" key="2">
    <source>
        <dbReference type="EMBL" id="KAK7255549.1"/>
    </source>
</evidence>
<proteinExistence type="predicted"/>
<dbReference type="EMBL" id="JAYWIO010000006">
    <property type="protein sequence ID" value="KAK7255549.1"/>
    <property type="molecule type" value="Genomic_DNA"/>
</dbReference>
<feature type="domain" description="F-box/LRR-repeat protein 15/At3g58940/PEG3-like LRR" evidence="1">
    <location>
        <begin position="59"/>
        <end position="222"/>
    </location>
</feature>
<accession>A0AAN9HVT8</accession>
<sequence length="510" mass="58774">MIPSGVDIQQKEAVSLLNKYNFCFRVYWKLSSFLQKGLAIRTFKLIFESLPPPALFVFNDWMKLVCNSGVEELRLDNGLEHPKSFDSYDEFASLPLCVLEAKSLIKLQLTWHFRVDQAFLNHPIQFSSLQALSLEHVYLGDGQVIQKLIYSCPLIEKLELAWCYGVKSVSIHDLLKLKVVFIKGIEEIDVDAPSLENLHFRGLETFKAREKIKMHNCRNLRELYLADTSSIIITDQWLLELFQKCPLLEKLIIVSFDMTGLTAISSIQLKVLSLCNCYNCDYLEIDAPNLYKFEYHDDCCIMPLKILNSSSQLVLDVGLCFDYAYLHLEFLRDFLKEVKRQPIPVYLFLELAGYAGFEDDPRSVVPPSIIHLTLCVTSDDEDTCLCFVTNLLWCCRPSFISLRLNSKNTFVKIFCEKLISRKEGDCCSNSSQIICWWLEKPISRKEGDCCSNSSQIKCWWHFLKDVTVSHKAEGDLKSLLEAFPTLSSEEEEEINQAMLADVNFMLEWHS</sequence>
<evidence type="ECO:0000313" key="3">
    <source>
        <dbReference type="Proteomes" id="UP001372338"/>
    </source>
</evidence>
<dbReference type="Gene3D" id="3.80.10.10">
    <property type="entry name" value="Ribonuclease Inhibitor"/>
    <property type="match status" value="1"/>
</dbReference>
<dbReference type="Pfam" id="PF24758">
    <property type="entry name" value="LRR_At5g56370"/>
    <property type="match status" value="1"/>
</dbReference>
<dbReference type="AlphaFoldDB" id="A0AAN9HVT8"/>
<dbReference type="PANTHER" id="PTHR34145">
    <property type="entry name" value="OS02G0105600 PROTEIN"/>
    <property type="match status" value="1"/>
</dbReference>
<keyword evidence="3" id="KW-1185">Reference proteome</keyword>
<protein>
    <recommendedName>
        <fullName evidence="1">F-box/LRR-repeat protein 15/At3g58940/PEG3-like LRR domain-containing protein</fullName>
    </recommendedName>
</protein>
<dbReference type="InterPro" id="IPR055411">
    <property type="entry name" value="LRR_FXL15/At3g58940/PEG3-like"/>
</dbReference>
<dbReference type="SUPFAM" id="SSF52047">
    <property type="entry name" value="RNI-like"/>
    <property type="match status" value="1"/>
</dbReference>
<organism evidence="2 3">
    <name type="scientific">Crotalaria pallida</name>
    <name type="common">Smooth rattlebox</name>
    <name type="synonym">Crotalaria striata</name>
    <dbReference type="NCBI Taxonomy" id="3830"/>
    <lineage>
        <taxon>Eukaryota</taxon>
        <taxon>Viridiplantae</taxon>
        <taxon>Streptophyta</taxon>
        <taxon>Embryophyta</taxon>
        <taxon>Tracheophyta</taxon>
        <taxon>Spermatophyta</taxon>
        <taxon>Magnoliopsida</taxon>
        <taxon>eudicotyledons</taxon>
        <taxon>Gunneridae</taxon>
        <taxon>Pentapetalae</taxon>
        <taxon>rosids</taxon>
        <taxon>fabids</taxon>
        <taxon>Fabales</taxon>
        <taxon>Fabaceae</taxon>
        <taxon>Papilionoideae</taxon>
        <taxon>50 kb inversion clade</taxon>
        <taxon>genistoids sensu lato</taxon>
        <taxon>core genistoids</taxon>
        <taxon>Crotalarieae</taxon>
        <taxon>Crotalaria</taxon>
    </lineage>
</organism>
<evidence type="ECO:0000259" key="1">
    <source>
        <dbReference type="Pfam" id="PF24758"/>
    </source>
</evidence>
<dbReference type="Proteomes" id="UP001372338">
    <property type="component" value="Unassembled WGS sequence"/>
</dbReference>
<dbReference type="InterPro" id="IPR032675">
    <property type="entry name" value="LRR_dom_sf"/>
</dbReference>
<dbReference type="PANTHER" id="PTHR34145:SF28">
    <property type="entry name" value="F-BOX DOMAIN-CONTAINING PROTEIN"/>
    <property type="match status" value="1"/>
</dbReference>
<gene>
    <name evidence="2" type="ORF">RIF29_28962</name>
</gene>
<name>A0AAN9HVT8_CROPI</name>